<dbReference type="InterPro" id="IPR003423">
    <property type="entry name" value="OMP_efflux"/>
</dbReference>
<dbReference type="PANTHER" id="PTHR30026">
    <property type="entry name" value="OUTER MEMBRANE PROTEIN TOLC"/>
    <property type="match status" value="1"/>
</dbReference>
<feature type="coiled-coil region" evidence="8">
    <location>
        <begin position="379"/>
        <end position="420"/>
    </location>
</feature>
<evidence type="ECO:0000256" key="1">
    <source>
        <dbReference type="ARBA" id="ARBA00004442"/>
    </source>
</evidence>
<keyword evidence="4" id="KW-1134">Transmembrane beta strand</keyword>
<evidence type="ECO:0000256" key="8">
    <source>
        <dbReference type="SAM" id="Coils"/>
    </source>
</evidence>
<evidence type="ECO:0000256" key="7">
    <source>
        <dbReference type="ARBA" id="ARBA00023237"/>
    </source>
</evidence>
<keyword evidence="7" id="KW-0998">Cell outer membrane</keyword>
<keyword evidence="6" id="KW-0472">Membrane</keyword>
<evidence type="ECO:0000256" key="2">
    <source>
        <dbReference type="ARBA" id="ARBA00007613"/>
    </source>
</evidence>
<accession>A0ABV8NMR6</accession>
<keyword evidence="10" id="KW-1185">Reference proteome</keyword>
<proteinExistence type="inferred from homology"/>
<dbReference type="InterPro" id="IPR051906">
    <property type="entry name" value="TolC-like"/>
</dbReference>
<evidence type="ECO:0000256" key="3">
    <source>
        <dbReference type="ARBA" id="ARBA00022448"/>
    </source>
</evidence>
<dbReference type="EMBL" id="JBHSBY010000109">
    <property type="protein sequence ID" value="MFC4197258.1"/>
    <property type="molecule type" value="Genomic_DNA"/>
</dbReference>
<keyword evidence="8" id="KW-0175">Coiled coil</keyword>
<dbReference type="Pfam" id="PF02321">
    <property type="entry name" value="OEP"/>
    <property type="match status" value="1"/>
</dbReference>
<dbReference type="RefSeq" id="WP_378960695.1">
    <property type="nucleotide sequence ID" value="NZ_JBHRXC010000016.1"/>
</dbReference>
<reference evidence="10" key="1">
    <citation type="journal article" date="2019" name="Int. J. Syst. Evol. Microbiol.">
        <title>The Global Catalogue of Microorganisms (GCM) 10K type strain sequencing project: providing services to taxonomists for standard genome sequencing and annotation.</title>
        <authorList>
            <consortium name="The Broad Institute Genomics Platform"/>
            <consortium name="The Broad Institute Genome Sequencing Center for Infectious Disease"/>
            <person name="Wu L."/>
            <person name="Ma J."/>
        </authorList>
    </citation>
    <scope>NUCLEOTIDE SEQUENCE [LARGE SCALE GENOMIC DNA]</scope>
    <source>
        <strain evidence="10">CCM 8689</strain>
    </source>
</reference>
<organism evidence="9 10">
    <name type="scientific">Pedobacter jamesrossensis</name>
    <dbReference type="NCBI Taxonomy" id="1908238"/>
    <lineage>
        <taxon>Bacteria</taxon>
        <taxon>Pseudomonadati</taxon>
        <taxon>Bacteroidota</taxon>
        <taxon>Sphingobacteriia</taxon>
        <taxon>Sphingobacteriales</taxon>
        <taxon>Sphingobacteriaceae</taxon>
        <taxon>Pedobacter</taxon>
    </lineage>
</organism>
<evidence type="ECO:0000256" key="4">
    <source>
        <dbReference type="ARBA" id="ARBA00022452"/>
    </source>
</evidence>
<comment type="subcellular location">
    <subcellularLocation>
        <location evidence="1">Cell outer membrane</location>
    </subcellularLocation>
</comment>
<evidence type="ECO:0000256" key="5">
    <source>
        <dbReference type="ARBA" id="ARBA00022692"/>
    </source>
</evidence>
<gene>
    <name evidence="9" type="ORF">ACFOUY_11165</name>
</gene>
<dbReference type="SUPFAM" id="SSF56954">
    <property type="entry name" value="Outer membrane efflux proteins (OEP)"/>
    <property type="match status" value="1"/>
</dbReference>
<protein>
    <submittedName>
        <fullName evidence="9">TolC family protein</fullName>
    </submittedName>
</protein>
<keyword evidence="5" id="KW-0812">Transmembrane</keyword>
<dbReference type="Gene3D" id="1.20.1600.10">
    <property type="entry name" value="Outer membrane efflux proteins (OEP)"/>
    <property type="match status" value="1"/>
</dbReference>
<evidence type="ECO:0000313" key="9">
    <source>
        <dbReference type="EMBL" id="MFC4197258.1"/>
    </source>
</evidence>
<keyword evidence="3" id="KW-0813">Transport</keyword>
<dbReference type="Proteomes" id="UP001595792">
    <property type="component" value="Unassembled WGS sequence"/>
</dbReference>
<sequence>MEKRNRIGFLLALLLLTQFSFGQDTLRLSRDGFISIVKEYHPLAFRYRLQNNIAEAEVSSARGNFDPIVSAKDGSKTLDGANYYKETNVGIDIPTWYGLTLGGSYNALEGQRLNNNQTKGGLYQFGLTVPLAKGLIFDQRRALLGQAQVALRMTAAEQQLLTNELFRDAENSYWQWVRYYEIYTIQTKAVEINVRRLKMIKKTYEFGEQAAIDTVEALSQLKSFELQQQEAYLQFVKATLDLSLFLWKDNLQPYEITQPILPEDNLSSSEAYGSYSSMIQQLYSREINSHLSLIYYQQKGNFLAIERRLKFQSLLPKLDITYNFLNKRGYSSNYLPLFQDNYQYGVKLEIPIFLRQARANYRMAKLKISQNQIDASYKRQELNAKISSYVNEVENYRMQIDIANQNINNFQRLLMGEEAKFTNGESSLFLINSRENKLIEAQQKTIDLRLKFLKSFNELQCITSSFMK</sequence>
<evidence type="ECO:0000313" key="10">
    <source>
        <dbReference type="Proteomes" id="UP001595792"/>
    </source>
</evidence>
<comment type="caution">
    <text evidence="9">The sequence shown here is derived from an EMBL/GenBank/DDBJ whole genome shotgun (WGS) entry which is preliminary data.</text>
</comment>
<comment type="similarity">
    <text evidence="2">Belongs to the outer membrane factor (OMF) (TC 1.B.17) family.</text>
</comment>
<dbReference type="PANTHER" id="PTHR30026:SF21">
    <property type="entry name" value="SLR1270 PROTEIN"/>
    <property type="match status" value="1"/>
</dbReference>
<name>A0ABV8NMR6_9SPHI</name>
<evidence type="ECO:0000256" key="6">
    <source>
        <dbReference type="ARBA" id="ARBA00023136"/>
    </source>
</evidence>